<accession>A0ABU7JD26</accession>
<name>A0ABU7JD26_9GAMM</name>
<gene>
    <name evidence="1" type="ORF">QWF21_04975</name>
</gene>
<dbReference type="Proteomes" id="UP001339167">
    <property type="component" value="Unassembled WGS sequence"/>
</dbReference>
<proteinExistence type="predicted"/>
<dbReference type="EMBL" id="JAUGZK010000003">
    <property type="protein sequence ID" value="MEE2023591.1"/>
    <property type="molecule type" value="Genomic_DNA"/>
</dbReference>
<evidence type="ECO:0008006" key="3">
    <source>
        <dbReference type="Google" id="ProtNLM"/>
    </source>
</evidence>
<sequence length="44" mass="5023">MRRHLLPHEPDTEQNLARAAWLVKRQREDLQAIVTNAIAKAFGG</sequence>
<keyword evidence="2" id="KW-1185">Reference proteome</keyword>
<dbReference type="RefSeq" id="WP_330087200.1">
    <property type="nucleotide sequence ID" value="NZ_JAUGZK010000003.1"/>
</dbReference>
<comment type="caution">
    <text evidence="1">The sequence shown here is derived from an EMBL/GenBank/DDBJ whole genome shotgun (WGS) entry which is preliminary data.</text>
</comment>
<reference evidence="1 2" key="1">
    <citation type="submission" date="2023-06" db="EMBL/GenBank/DDBJ databases">
        <title>Alkalimonas sp., MEB004 an alkaliphilic bacterium isolated from Lonar Lake, India.</title>
        <authorList>
            <person name="Joshi A."/>
            <person name="Thite S."/>
        </authorList>
    </citation>
    <scope>NUCLEOTIDE SEQUENCE [LARGE SCALE GENOMIC DNA]</scope>
    <source>
        <strain evidence="1 2">MEB004</strain>
    </source>
</reference>
<evidence type="ECO:0000313" key="2">
    <source>
        <dbReference type="Proteomes" id="UP001339167"/>
    </source>
</evidence>
<dbReference type="Pfam" id="PF21830">
    <property type="entry name" value="DUF6890"/>
    <property type="match status" value="1"/>
</dbReference>
<dbReference type="InterPro" id="IPR054184">
    <property type="entry name" value="DUF6890"/>
</dbReference>
<evidence type="ECO:0000313" key="1">
    <source>
        <dbReference type="EMBL" id="MEE2023591.1"/>
    </source>
</evidence>
<protein>
    <recommendedName>
        <fullName evidence="3">Transposase</fullName>
    </recommendedName>
</protein>
<organism evidence="1 2">
    <name type="scientific">Alkalimonas mucilaginosa</name>
    <dbReference type="NCBI Taxonomy" id="3057676"/>
    <lineage>
        <taxon>Bacteria</taxon>
        <taxon>Pseudomonadati</taxon>
        <taxon>Pseudomonadota</taxon>
        <taxon>Gammaproteobacteria</taxon>
        <taxon>Alkalimonas</taxon>
    </lineage>
</organism>